<protein>
    <submittedName>
        <fullName evidence="9">SpoIIE family protein phosphatase</fullName>
    </submittedName>
</protein>
<dbReference type="InterPro" id="IPR052016">
    <property type="entry name" value="Bact_Sigma-Reg"/>
</dbReference>
<feature type="domain" description="PPM-type phosphatase" evidence="8">
    <location>
        <begin position="419"/>
        <end position="634"/>
    </location>
</feature>
<dbReference type="Gene3D" id="6.10.340.10">
    <property type="match status" value="1"/>
</dbReference>
<dbReference type="SMART" id="SM00304">
    <property type="entry name" value="HAMP"/>
    <property type="match status" value="1"/>
</dbReference>
<gene>
    <name evidence="9" type="ORF">G3446_12095</name>
</gene>
<dbReference type="GO" id="GO:0007165">
    <property type="term" value="P:signal transduction"/>
    <property type="evidence" value="ECO:0007669"/>
    <property type="project" value="InterPro"/>
</dbReference>
<keyword evidence="3" id="KW-0812">Transmembrane</keyword>
<dbReference type="PANTHER" id="PTHR43156:SF2">
    <property type="entry name" value="STAGE II SPORULATION PROTEIN E"/>
    <property type="match status" value="1"/>
</dbReference>
<evidence type="ECO:0000256" key="5">
    <source>
        <dbReference type="ARBA" id="ARBA00022989"/>
    </source>
</evidence>
<dbReference type="InterPro" id="IPR033479">
    <property type="entry name" value="dCache_1"/>
</dbReference>
<dbReference type="GO" id="GO:0016791">
    <property type="term" value="F:phosphatase activity"/>
    <property type="evidence" value="ECO:0007669"/>
    <property type="project" value="TreeGrafter"/>
</dbReference>
<dbReference type="PANTHER" id="PTHR43156">
    <property type="entry name" value="STAGE II SPORULATION PROTEIN E-RELATED"/>
    <property type="match status" value="1"/>
</dbReference>
<name>A0A6M0K145_9GAMM</name>
<dbReference type="CDD" id="cd12912">
    <property type="entry name" value="PDC2_MCP_like"/>
    <property type="match status" value="1"/>
</dbReference>
<dbReference type="EMBL" id="JAAIJQ010000031">
    <property type="protein sequence ID" value="NEV62623.1"/>
    <property type="molecule type" value="Genomic_DNA"/>
</dbReference>
<keyword evidence="2" id="KW-1003">Cell membrane</keyword>
<sequence length="648" mass="70841">MSVAARLSLVVSLFTSSILLAVLGLDYLRSVATLDAEIDRSARSMTRASANYLETVLMTVTRSAEALAIALETGRFDDAETRALVRRAIGRSRNVFGGGIYFHAKADQVTNGPRSDHYCHWSGNRVQCMGAAKGVDLWSRDWLRLPAEKGRAVWCEPYFDSDFGRILMVTLSVPFYRHEGEARRLEGVVTADLALDWLTQEVSSLHILETGYGMLLSPNGTFIAHPKEELLFHEDLHSIPEALGVDERSEIAAELMSGAPGVIEGASVFGSAARLYHAQVKPAGWTLVLVVPEDEIDDQVSSLTLTTASVGIAGLILMLLAIVMTARAITRPLCTLVAATREVAIGHFDTQIPDQSRGDEVGLLASAFATMTQELRDYIARLTTTTAAKERIESELRIAHDIQMSILPKLFPPLPDRHEIDLYALIEPAKEVGGDFYDFYAIDDDHFCLVIADVAGKGVPASLFMAVTKTLIKSTAKPGRSPGEILSLVNADLARDNDQSMFITVFCAILDLRSGELIYANAGHNPPIRLCAEGEAERLPSSNQLVLGLMEDVRYRDTEFQLRPGDRLLLYTDGVTEAMNLRDEPFGDQRLESELIQLASENARQISEGIVDSVKAFAGSAPQSDDITIMLLEYQGAEGQAERDSPPA</sequence>
<dbReference type="InterPro" id="IPR003660">
    <property type="entry name" value="HAMP_dom"/>
</dbReference>
<dbReference type="InterPro" id="IPR036457">
    <property type="entry name" value="PPM-type-like_dom_sf"/>
</dbReference>
<accession>A0A6M0K145</accession>
<dbReference type="SUPFAM" id="SSF81606">
    <property type="entry name" value="PP2C-like"/>
    <property type="match status" value="1"/>
</dbReference>
<organism evidence="9 10">
    <name type="scientific">Thiorhodococcus minor</name>
    <dbReference type="NCBI Taxonomy" id="57489"/>
    <lineage>
        <taxon>Bacteria</taxon>
        <taxon>Pseudomonadati</taxon>
        <taxon>Pseudomonadota</taxon>
        <taxon>Gammaproteobacteria</taxon>
        <taxon>Chromatiales</taxon>
        <taxon>Chromatiaceae</taxon>
        <taxon>Thiorhodococcus</taxon>
    </lineage>
</organism>
<keyword evidence="4" id="KW-0378">Hydrolase</keyword>
<dbReference type="SMART" id="SM00331">
    <property type="entry name" value="PP2C_SIG"/>
    <property type="match status" value="1"/>
</dbReference>
<evidence type="ECO:0000256" key="1">
    <source>
        <dbReference type="ARBA" id="ARBA00004651"/>
    </source>
</evidence>
<evidence type="ECO:0000256" key="4">
    <source>
        <dbReference type="ARBA" id="ARBA00022801"/>
    </source>
</evidence>
<dbReference type="GO" id="GO:0016020">
    <property type="term" value="C:membrane"/>
    <property type="evidence" value="ECO:0007669"/>
    <property type="project" value="InterPro"/>
</dbReference>
<dbReference type="Pfam" id="PF02743">
    <property type="entry name" value="dCache_1"/>
    <property type="match status" value="1"/>
</dbReference>
<proteinExistence type="predicted"/>
<dbReference type="Proteomes" id="UP000483379">
    <property type="component" value="Unassembled WGS sequence"/>
</dbReference>
<dbReference type="Pfam" id="PF00672">
    <property type="entry name" value="HAMP"/>
    <property type="match status" value="1"/>
</dbReference>
<comment type="subcellular location">
    <subcellularLocation>
        <location evidence="1">Cell membrane</location>
        <topology evidence="1">Multi-pass membrane protein</topology>
    </subcellularLocation>
</comment>
<keyword evidence="6" id="KW-0472">Membrane</keyword>
<dbReference type="PROSITE" id="PS50885">
    <property type="entry name" value="HAMP"/>
    <property type="match status" value="1"/>
</dbReference>
<dbReference type="Gene3D" id="3.30.450.20">
    <property type="entry name" value="PAS domain"/>
    <property type="match status" value="2"/>
</dbReference>
<evidence type="ECO:0000256" key="6">
    <source>
        <dbReference type="ARBA" id="ARBA00023136"/>
    </source>
</evidence>
<evidence type="ECO:0000256" key="3">
    <source>
        <dbReference type="ARBA" id="ARBA00022692"/>
    </source>
</evidence>
<comment type="caution">
    <text evidence="9">The sequence shown here is derived from an EMBL/GenBank/DDBJ whole genome shotgun (WGS) entry which is preliminary data.</text>
</comment>
<evidence type="ECO:0000259" key="7">
    <source>
        <dbReference type="PROSITE" id="PS50885"/>
    </source>
</evidence>
<dbReference type="SUPFAM" id="SSF158472">
    <property type="entry name" value="HAMP domain-like"/>
    <property type="match status" value="1"/>
</dbReference>
<dbReference type="Gene3D" id="3.60.40.10">
    <property type="entry name" value="PPM-type phosphatase domain"/>
    <property type="match status" value="1"/>
</dbReference>
<dbReference type="AlphaFoldDB" id="A0A6M0K145"/>
<keyword evidence="10" id="KW-1185">Reference proteome</keyword>
<dbReference type="CDD" id="cd06225">
    <property type="entry name" value="HAMP"/>
    <property type="match status" value="1"/>
</dbReference>
<feature type="domain" description="HAMP" evidence="7">
    <location>
        <begin position="327"/>
        <end position="380"/>
    </location>
</feature>
<dbReference type="PROSITE" id="PS51746">
    <property type="entry name" value="PPM_2"/>
    <property type="match status" value="1"/>
</dbReference>
<evidence type="ECO:0000256" key="2">
    <source>
        <dbReference type="ARBA" id="ARBA00022475"/>
    </source>
</evidence>
<evidence type="ECO:0000259" key="8">
    <source>
        <dbReference type="PROSITE" id="PS51746"/>
    </source>
</evidence>
<reference evidence="9 10" key="1">
    <citation type="submission" date="2020-02" db="EMBL/GenBank/DDBJ databases">
        <title>Genome sequences of Thiorhodococcus mannitoliphagus and Thiorhodococcus minor, purple sulfur photosynthetic bacteria in the gammaproteobacterial family, Chromatiaceae.</title>
        <authorList>
            <person name="Aviles F.A."/>
            <person name="Meyer T.E."/>
            <person name="Kyndt J.A."/>
        </authorList>
    </citation>
    <scope>NUCLEOTIDE SEQUENCE [LARGE SCALE GENOMIC DNA]</scope>
    <source>
        <strain evidence="9 10">DSM 11518</strain>
    </source>
</reference>
<dbReference type="Pfam" id="PF07228">
    <property type="entry name" value="SpoIIE"/>
    <property type="match status" value="1"/>
</dbReference>
<evidence type="ECO:0000313" key="10">
    <source>
        <dbReference type="Proteomes" id="UP000483379"/>
    </source>
</evidence>
<keyword evidence="5" id="KW-1133">Transmembrane helix</keyword>
<dbReference type="CDD" id="cd12913">
    <property type="entry name" value="PDC1_MCP_like"/>
    <property type="match status" value="1"/>
</dbReference>
<evidence type="ECO:0000313" key="9">
    <source>
        <dbReference type="EMBL" id="NEV62623.1"/>
    </source>
</evidence>
<dbReference type="InterPro" id="IPR001932">
    <property type="entry name" value="PPM-type_phosphatase-like_dom"/>
</dbReference>